<protein>
    <recommendedName>
        <fullName evidence="10">Fatty acyl-CoA reductase</fullName>
        <ecNumber evidence="10">1.2.1.84</ecNumber>
    </recommendedName>
</protein>
<dbReference type="GO" id="GO:0016020">
    <property type="term" value="C:membrane"/>
    <property type="evidence" value="ECO:0007669"/>
    <property type="project" value="UniProtKB-SubCell"/>
</dbReference>
<dbReference type="CDD" id="cd09071">
    <property type="entry name" value="FAR_C"/>
    <property type="match status" value="1"/>
</dbReference>
<comment type="catalytic activity">
    <reaction evidence="9 10">
        <text>a long-chain fatty acyl-CoA + 2 NADPH + 2 H(+) = a long-chain primary fatty alcohol + 2 NADP(+) + CoA</text>
        <dbReference type="Rhea" id="RHEA:52716"/>
        <dbReference type="ChEBI" id="CHEBI:15378"/>
        <dbReference type="ChEBI" id="CHEBI:57287"/>
        <dbReference type="ChEBI" id="CHEBI:57783"/>
        <dbReference type="ChEBI" id="CHEBI:58349"/>
        <dbReference type="ChEBI" id="CHEBI:77396"/>
        <dbReference type="ChEBI" id="CHEBI:83139"/>
        <dbReference type="EC" id="1.2.1.84"/>
    </reaction>
</comment>
<evidence type="ECO:0000256" key="9">
    <source>
        <dbReference type="ARBA" id="ARBA00052530"/>
    </source>
</evidence>
<evidence type="ECO:0000259" key="12">
    <source>
        <dbReference type="Pfam" id="PF07993"/>
    </source>
</evidence>
<evidence type="ECO:0000313" key="14">
    <source>
        <dbReference type="Proteomes" id="UP000051574"/>
    </source>
</evidence>
<comment type="caution">
    <text evidence="13">The sequence shown here is derived from an EMBL/GenBank/DDBJ whole genome shotgun (WGS) entry which is preliminary data.</text>
</comment>
<comment type="similarity">
    <text evidence="2 10">Belongs to the fatty acyl-CoA reductase family.</text>
</comment>
<dbReference type="PANTHER" id="PTHR11011:SF45">
    <property type="entry name" value="FATTY ACYL-COA REDUCTASE CG8306-RELATED"/>
    <property type="match status" value="1"/>
</dbReference>
<dbReference type="InterPro" id="IPR026055">
    <property type="entry name" value="FAR"/>
</dbReference>
<keyword evidence="5 10" id="KW-0521">NADP</keyword>
<evidence type="ECO:0000256" key="5">
    <source>
        <dbReference type="ARBA" id="ARBA00022857"/>
    </source>
</evidence>
<dbReference type="InterPro" id="IPR013120">
    <property type="entry name" value="FAR_NAD-bd"/>
</dbReference>
<accession>A0A0T6BBP3</accession>
<dbReference type="SUPFAM" id="SSF51735">
    <property type="entry name" value="NAD(P)-binding Rossmann-fold domains"/>
    <property type="match status" value="1"/>
</dbReference>
<feature type="transmembrane region" description="Helical" evidence="10">
    <location>
        <begin position="474"/>
        <end position="494"/>
    </location>
</feature>
<dbReference type="Pfam" id="PF07993">
    <property type="entry name" value="NAD_binding_4"/>
    <property type="match status" value="1"/>
</dbReference>
<dbReference type="Gene3D" id="3.40.50.720">
    <property type="entry name" value="NAD(P)-binding Rossmann-like Domain"/>
    <property type="match status" value="1"/>
</dbReference>
<keyword evidence="10" id="KW-0560">Oxidoreductase</keyword>
<feature type="non-terminal residue" evidence="13">
    <location>
        <position position="1"/>
    </location>
</feature>
<keyword evidence="14" id="KW-1185">Reference proteome</keyword>
<dbReference type="AlphaFoldDB" id="A0A0T6BBP3"/>
<feature type="domain" description="Thioester reductase (TE)" evidence="12">
    <location>
        <begin position="26"/>
        <end position="296"/>
    </location>
</feature>
<evidence type="ECO:0000256" key="4">
    <source>
        <dbReference type="ARBA" id="ARBA00022692"/>
    </source>
</evidence>
<sequence>RCIFFLLKQMSEMTVRDFYSGKNIFVTGSTGFLGICLLEKLLRCIPDIGDIYLLLRPKKGKEISERLEEIKKNKIFESLLENKPEDEVFKKLKPIAGDVGSPDLGISTSDRELLQENVNVIFHSAATLDFAETLRSTVDVNLLGTRRCLHLARDCRNLKVFVHVSSAYVNSWRLQCEETIYPLSQDPEEIIKVVSECSDEELENKTPELLGDHPNTYTITKHMAEHEVQKLQENFPCAIVRPSMIIGAWKEPVPGWTISKNGPQGFIMGAAKGVVRRLPVGKDLVYDYIPVDVVVNELIVAGFHAGSTKAKEVEIYHCTSSTRQPFKWASVEDKINTYLHRYPLKSAVWYPHLKFLPSITWFRISALFVHFLPAIILDTVTRVFGGRPILMKLHRNVNTSLTRLEKFIFTEWTFSSKRTDDLHMWLCPSDQKDFSLDIKDLIWADYFVDLTKGTRVYLNKEGMKNLEAARGKDTLLLVLHLLLQTGILFLIWYLTSCMTGASMVKSSMVVPVAYA</sequence>
<keyword evidence="7 10" id="KW-0443">Lipid metabolism</keyword>
<dbReference type="InterPro" id="IPR036291">
    <property type="entry name" value="NAD(P)-bd_dom_sf"/>
</dbReference>
<dbReference type="CDD" id="cd05236">
    <property type="entry name" value="FAR-N_SDR_e"/>
    <property type="match status" value="1"/>
</dbReference>
<evidence type="ECO:0000256" key="6">
    <source>
        <dbReference type="ARBA" id="ARBA00022989"/>
    </source>
</evidence>
<evidence type="ECO:0000256" key="7">
    <source>
        <dbReference type="ARBA" id="ARBA00023098"/>
    </source>
</evidence>
<proteinExistence type="inferred from homology"/>
<dbReference type="GO" id="GO:0102965">
    <property type="term" value="F:alcohol-forming long-chain fatty acyl-CoA reductase activity"/>
    <property type="evidence" value="ECO:0007669"/>
    <property type="project" value="UniProtKB-EC"/>
</dbReference>
<dbReference type="EC" id="1.2.1.84" evidence="10"/>
<evidence type="ECO:0000259" key="11">
    <source>
        <dbReference type="Pfam" id="PF03015"/>
    </source>
</evidence>
<dbReference type="PANTHER" id="PTHR11011">
    <property type="entry name" value="MALE STERILITY PROTEIN 2-RELATED"/>
    <property type="match status" value="1"/>
</dbReference>
<dbReference type="EMBL" id="LJIG01002321">
    <property type="protein sequence ID" value="KRT84619.1"/>
    <property type="molecule type" value="Genomic_DNA"/>
</dbReference>
<dbReference type="OrthoDB" id="429813at2759"/>
<evidence type="ECO:0000256" key="2">
    <source>
        <dbReference type="ARBA" id="ARBA00005928"/>
    </source>
</evidence>
<gene>
    <name evidence="13" type="ORF">AMK59_699</name>
</gene>
<keyword evidence="8 10" id="KW-0472">Membrane</keyword>
<comment type="subcellular location">
    <subcellularLocation>
        <location evidence="1">Membrane</location>
        <topology evidence="1">Multi-pass membrane protein</topology>
    </subcellularLocation>
</comment>
<keyword evidence="6 10" id="KW-1133">Transmembrane helix</keyword>
<dbReference type="InterPro" id="IPR033640">
    <property type="entry name" value="FAR_C"/>
</dbReference>
<evidence type="ECO:0000256" key="8">
    <source>
        <dbReference type="ARBA" id="ARBA00023136"/>
    </source>
</evidence>
<dbReference type="GO" id="GO:0080019">
    <property type="term" value="F:alcohol-forming very long-chain fatty acyl-CoA reductase activity"/>
    <property type="evidence" value="ECO:0007669"/>
    <property type="project" value="InterPro"/>
</dbReference>
<feature type="non-terminal residue" evidence="13">
    <location>
        <position position="515"/>
    </location>
</feature>
<comment type="function">
    <text evidence="10">Catalyzes the reduction of fatty acyl-CoA to fatty alcohols.</text>
</comment>
<evidence type="ECO:0000313" key="13">
    <source>
        <dbReference type="EMBL" id="KRT84619.1"/>
    </source>
</evidence>
<dbReference type="GO" id="GO:0005777">
    <property type="term" value="C:peroxisome"/>
    <property type="evidence" value="ECO:0007669"/>
    <property type="project" value="TreeGrafter"/>
</dbReference>
<evidence type="ECO:0000256" key="1">
    <source>
        <dbReference type="ARBA" id="ARBA00004141"/>
    </source>
</evidence>
<evidence type="ECO:0000256" key="10">
    <source>
        <dbReference type="RuleBase" id="RU363097"/>
    </source>
</evidence>
<keyword evidence="4 10" id="KW-0812">Transmembrane</keyword>
<name>A0A0T6BBP3_9SCAR</name>
<feature type="transmembrane region" description="Helical" evidence="10">
    <location>
        <begin position="361"/>
        <end position="385"/>
    </location>
</feature>
<dbReference type="Proteomes" id="UP000051574">
    <property type="component" value="Unassembled WGS sequence"/>
</dbReference>
<evidence type="ECO:0000256" key="3">
    <source>
        <dbReference type="ARBA" id="ARBA00022516"/>
    </source>
</evidence>
<dbReference type="FunFam" id="3.40.50.720:FF:000143">
    <property type="entry name" value="Fatty acyl-CoA reductase"/>
    <property type="match status" value="1"/>
</dbReference>
<dbReference type="Pfam" id="PF03015">
    <property type="entry name" value="Sterile"/>
    <property type="match status" value="1"/>
</dbReference>
<keyword evidence="3 10" id="KW-0444">Lipid biosynthesis</keyword>
<feature type="domain" description="Fatty acyl-CoA reductase C-terminal" evidence="11">
    <location>
        <begin position="370"/>
        <end position="461"/>
    </location>
</feature>
<reference evidence="13 14" key="1">
    <citation type="submission" date="2015-09" db="EMBL/GenBank/DDBJ databases">
        <title>Draft genome of the scarab beetle Oryctes borbonicus.</title>
        <authorList>
            <person name="Meyer J.M."/>
            <person name="Markov G.V."/>
            <person name="Baskaran P."/>
            <person name="Herrmann M."/>
            <person name="Sommer R.J."/>
            <person name="Roedelsperger C."/>
        </authorList>
    </citation>
    <scope>NUCLEOTIDE SEQUENCE [LARGE SCALE GENOMIC DNA]</scope>
    <source>
        <strain evidence="13">OB123</strain>
        <tissue evidence="13">Whole animal</tissue>
    </source>
</reference>
<dbReference type="GO" id="GO:0035336">
    <property type="term" value="P:long-chain fatty-acyl-CoA metabolic process"/>
    <property type="evidence" value="ECO:0007669"/>
    <property type="project" value="TreeGrafter"/>
</dbReference>
<organism evidence="13 14">
    <name type="scientific">Oryctes borbonicus</name>
    <dbReference type="NCBI Taxonomy" id="1629725"/>
    <lineage>
        <taxon>Eukaryota</taxon>
        <taxon>Metazoa</taxon>
        <taxon>Ecdysozoa</taxon>
        <taxon>Arthropoda</taxon>
        <taxon>Hexapoda</taxon>
        <taxon>Insecta</taxon>
        <taxon>Pterygota</taxon>
        <taxon>Neoptera</taxon>
        <taxon>Endopterygota</taxon>
        <taxon>Coleoptera</taxon>
        <taxon>Polyphaga</taxon>
        <taxon>Scarabaeiformia</taxon>
        <taxon>Scarabaeidae</taxon>
        <taxon>Dynastinae</taxon>
        <taxon>Oryctes</taxon>
    </lineage>
</organism>